<dbReference type="CDD" id="cd18604">
    <property type="entry name" value="ABC_6TM_VMR1_D2_like"/>
    <property type="match status" value="1"/>
</dbReference>
<feature type="domain" description="ABC transporter" evidence="11">
    <location>
        <begin position="1302"/>
        <end position="1567"/>
    </location>
</feature>
<dbReference type="PANTHER" id="PTHR24223">
    <property type="entry name" value="ATP-BINDING CASSETTE SUB-FAMILY C"/>
    <property type="match status" value="1"/>
</dbReference>
<evidence type="ECO:0000256" key="5">
    <source>
        <dbReference type="ARBA" id="ARBA00022741"/>
    </source>
</evidence>
<dbReference type="EMBL" id="SPUK01000022">
    <property type="protein sequence ID" value="TQV90871.1"/>
    <property type="molecule type" value="Genomic_DNA"/>
</dbReference>
<dbReference type="Pfam" id="PF00664">
    <property type="entry name" value="ABC_membrane"/>
    <property type="match status" value="2"/>
</dbReference>
<protein>
    <submittedName>
        <fullName evidence="13">ABC bile acid transporter</fullName>
    </submittedName>
</protein>
<dbReference type="CDD" id="cd03250">
    <property type="entry name" value="ABCC_MRP_domain1"/>
    <property type="match status" value="1"/>
</dbReference>
<feature type="transmembrane region" description="Helical" evidence="10">
    <location>
        <begin position="456"/>
        <end position="476"/>
    </location>
</feature>
<keyword evidence="7 10" id="KW-1133">Transmembrane helix</keyword>
<dbReference type="STRING" id="43265.A0A545UN40"/>
<feature type="transmembrane region" description="Helical" evidence="10">
    <location>
        <begin position="273"/>
        <end position="294"/>
    </location>
</feature>
<feature type="transmembrane region" description="Helical" evidence="10">
    <location>
        <begin position="134"/>
        <end position="155"/>
    </location>
</feature>
<dbReference type="GO" id="GO:0016887">
    <property type="term" value="F:ATP hydrolysis activity"/>
    <property type="evidence" value="ECO:0007669"/>
    <property type="project" value="InterPro"/>
</dbReference>
<dbReference type="Proteomes" id="UP000315783">
    <property type="component" value="Unassembled WGS sequence"/>
</dbReference>
<dbReference type="PANTHER" id="PTHR24223:SF456">
    <property type="entry name" value="MULTIDRUG RESISTANCE-ASSOCIATED PROTEIN LETHAL(2)03659"/>
    <property type="match status" value="1"/>
</dbReference>
<dbReference type="InterPro" id="IPR050173">
    <property type="entry name" value="ABC_transporter_C-like"/>
</dbReference>
<gene>
    <name evidence="13" type="ORF">IF1G_10392</name>
</gene>
<dbReference type="GO" id="GO:0140359">
    <property type="term" value="F:ABC-type transporter activity"/>
    <property type="evidence" value="ECO:0007669"/>
    <property type="project" value="InterPro"/>
</dbReference>
<dbReference type="Pfam" id="PF00005">
    <property type="entry name" value="ABC_tran"/>
    <property type="match status" value="2"/>
</dbReference>
<proteinExistence type="inferred from homology"/>
<dbReference type="InterPro" id="IPR011527">
    <property type="entry name" value="ABC1_TM_dom"/>
</dbReference>
<dbReference type="SMART" id="SM00382">
    <property type="entry name" value="AAA"/>
    <property type="match status" value="2"/>
</dbReference>
<dbReference type="GO" id="GO:0005524">
    <property type="term" value="F:ATP binding"/>
    <property type="evidence" value="ECO:0007669"/>
    <property type="project" value="UniProtKB-KW"/>
</dbReference>
<feature type="transmembrane region" description="Helical" evidence="10">
    <location>
        <begin position="429"/>
        <end position="450"/>
    </location>
</feature>
<feature type="transmembrane region" description="Helical" evidence="10">
    <location>
        <begin position="1210"/>
        <end position="1231"/>
    </location>
</feature>
<evidence type="ECO:0000256" key="6">
    <source>
        <dbReference type="ARBA" id="ARBA00022840"/>
    </source>
</evidence>
<evidence type="ECO:0000256" key="10">
    <source>
        <dbReference type="SAM" id="Phobius"/>
    </source>
</evidence>
<feature type="region of interest" description="Disordered" evidence="9">
    <location>
        <begin position="376"/>
        <end position="408"/>
    </location>
</feature>
<dbReference type="Gene3D" id="1.20.1560.10">
    <property type="entry name" value="ABC transporter type 1, transmembrane domain"/>
    <property type="match status" value="2"/>
</dbReference>
<sequence length="1584" mass="173867">MLLPNISDTWLLAASAAGLCSAFLLLLSRLTTCTAGFAQLGRPKPQDNWYEDEDGKSTPESMATFSNRYPKLVCLFLTTLAFVTSVAISVIATLYAESRNEKISAWILTLAWATILLQSVSIRLDIAPVRCYEAGLRVAAAAAAIVPGLICQGLFIAQQSIEYRRAILSLIAGNLLLCPCVILVALLFPRRPHVYYNGRTVSAEQSVSALQKALFLWVQPLIAKSTRNGDLNHEDIPSMEKFARAAQLAAEWVSANHSGRLFRSLARTYWRQLTLLWVSVLIRSIVGVGPFWAMSQLIQRLERLDSNTQAGPSLWIYPILIGLFTFSEQMIASRIMWHSIKKIFAPVRGQLSALIFAKALRRKDIKAAAHINDEEAKPTGANGTATDATKKQTGENAKAKTHDTTENPSKSRQAIMNLIGVDVKHISDFAMYQVLIVSSIGKLVIFSVYLVQVIGAVPFLAGAFAWASLLPVNAIASRRYIGAETKLMRDRDQKLAVVSEAVNGLRRIKFSALEAQWEERILERREEELKTLWRVFLANTMVFCCWVTSPILLSAASLATYTLMNGHLSPAVAFVSIAMFRSLEAALAGLPELLTVGFDTFVSIRRLDAFLHEPELQPTITHDSRVAFENATITWPSDVQGNAARDRDGETFTLSGLNAEFPEGQLSVVTGKSGTGKTLLLQALIGEADLSDGKIVMPAPPKELPHWNCTSDQFDSADWVVPGLVAYVSQTVWLENTSLQNNILFGLPLVASRYKTVIHACALEKDIAALEDGDETELGANGVNLSGGQKWRVSLARLLYSRAGVLVMDDIFSAVDSHVGRHIMQHAVAGDICRGRTRILVTHHLGLVAEEASYFIELGNGTIQHSGSTLSDCLGAGTSGGTVTPKSISSVSSSVGPQYLSSASIEGRAANDQRSEKKAKKFVEDEKREKGVVKGHVYHKLISSGGGWHLWIPLFILLTLFESSNFGRNWWVRIWTASDDVSIPSGNETSMAGLQAAFIQPSLMALYPSSGRVETSATSESHSLVYYLGVYLLLCAAGALVGTVRFFWSFLISIQFSRRLFQDVLYTILRSPLRWMDTVPVGRILNRLTADFDILDSRLMEEMTMVLVHSFELITICMAAVVLSRIMIPLAGTLILVSVLVSARYLAAARPVKRLESNAKSPVFETFNAALAGMSTLRVYRKTKDYTRRIHDQLDEWGTMTLHNWSLNQWMTFHMNVIGTIFTTAVGLLVVADPLHFGANLAGFALSFALSFAMSMSFAMRNYATMELDMNAVERITEYAELDTENLDGVEPPEDWPCNGTVQVEHLQAAYAEGLPPVLRDVSFEIGDKQRVGIVGRTGAGKSSLTLALFRLIDTRGGKVVIDGIDTSTLNAQSLRSRLSIIPQDPVLFSGTIRSNLDPSNQHSDEELHSCLARVHLIDSDSDRSVNAESVGGSDADDEGSSSSSPTTPQNNVNIFRRLTSKVSEGGGNLSHSQRQLVCLARAILSRPRLLVLDEATSAVDMATDRLIQRSIRDGFNDTTLIVVAHRLQTVADFDKILVLDNGMIIESGSPRELWGKNGGVFRELCEQSGEALQLKNMIYAKHD</sequence>
<comment type="subcellular location">
    <subcellularLocation>
        <location evidence="1">Membrane</location>
        <topology evidence="1">Multi-pass membrane protein</topology>
    </subcellularLocation>
</comment>
<evidence type="ECO:0000313" key="14">
    <source>
        <dbReference type="Proteomes" id="UP000315783"/>
    </source>
</evidence>
<evidence type="ECO:0000256" key="1">
    <source>
        <dbReference type="ARBA" id="ARBA00004141"/>
    </source>
</evidence>
<dbReference type="InterPro" id="IPR036640">
    <property type="entry name" value="ABC1_TM_sf"/>
</dbReference>
<accession>A0A545UN40</accession>
<dbReference type="InterPro" id="IPR003593">
    <property type="entry name" value="AAA+_ATPase"/>
</dbReference>
<evidence type="ECO:0000256" key="7">
    <source>
        <dbReference type="ARBA" id="ARBA00022989"/>
    </source>
</evidence>
<feature type="domain" description="ABC transporter" evidence="11">
    <location>
        <begin position="626"/>
        <end position="885"/>
    </location>
</feature>
<feature type="transmembrane region" description="Helical" evidence="10">
    <location>
        <begin position="1237"/>
        <end position="1260"/>
    </location>
</feature>
<dbReference type="SUPFAM" id="SSF90123">
    <property type="entry name" value="ABC transporter transmembrane region"/>
    <property type="match status" value="2"/>
</dbReference>
<dbReference type="SUPFAM" id="SSF52540">
    <property type="entry name" value="P-loop containing nucleoside triphosphate hydrolases"/>
    <property type="match status" value="2"/>
</dbReference>
<keyword evidence="8 10" id="KW-0472">Membrane</keyword>
<dbReference type="CDD" id="cd18596">
    <property type="entry name" value="ABC_6TM_VMR1_D1_like"/>
    <property type="match status" value="1"/>
</dbReference>
<feature type="transmembrane region" description="Helical" evidence="10">
    <location>
        <begin position="72"/>
        <end position="97"/>
    </location>
</feature>
<feature type="transmembrane region" description="Helical" evidence="10">
    <location>
        <begin position="1024"/>
        <end position="1048"/>
    </location>
</feature>
<feature type="transmembrane region" description="Helical" evidence="10">
    <location>
        <begin position="103"/>
        <end position="122"/>
    </location>
</feature>
<evidence type="ECO:0000256" key="2">
    <source>
        <dbReference type="ARBA" id="ARBA00009726"/>
    </source>
</evidence>
<dbReference type="CDD" id="cd03244">
    <property type="entry name" value="ABCC_MRP_domain2"/>
    <property type="match status" value="1"/>
</dbReference>
<dbReference type="PROSITE" id="PS50893">
    <property type="entry name" value="ABC_TRANSPORTER_2"/>
    <property type="match status" value="2"/>
</dbReference>
<dbReference type="InterPro" id="IPR003439">
    <property type="entry name" value="ABC_transporter-like_ATP-bd"/>
</dbReference>
<evidence type="ECO:0000256" key="4">
    <source>
        <dbReference type="ARBA" id="ARBA00022692"/>
    </source>
</evidence>
<organism evidence="13 14">
    <name type="scientific">Cordyceps javanica</name>
    <dbReference type="NCBI Taxonomy" id="43265"/>
    <lineage>
        <taxon>Eukaryota</taxon>
        <taxon>Fungi</taxon>
        <taxon>Dikarya</taxon>
        <taxon>Ascomycota</taxon>
        <taxon>Pezizomycotina</taxon>
        <taxon>Sordariomycetes</taxon>
        <taxon>Hypocreomycetidae</taxon>
        <taxon>Hypocreales</taxon>
        <taxon>Cordycipitaceae</taxon>
        <taxon>Cordyceps</taxon>
    </lineage>
</organism>
<feature type="compositionally biased region" description="Basic and acidic residues" evidence="9">
    <location>
        <begin position="909"/>
        <end position="923"/>
    </location>
</feature>
<dbReference type="Gene3D" id="3.40.50.300">
    <property type="entry name" value="P-loop containing nucleotide triphosphate hydrolases"/>
    <property type="match status" value="2"/>
</dbReference>
<feature type="transmembrane region" description="Helical" evidence="10">
    <location>
        <begin position="167"/>
        <end position="188"/>
    </location>
</feature>
<evidence type="ECO:0000256" key="3">
    <source>
        <dbReference type="ARBA" id="ARBA00022448"/>
    </source>
</evidence>
<keyword evidence="5" id="KW-0547">Nucleotide-binding</keyword>
<feature type="transmembrane region" description="Helical" evidence="10">
    <location>
        <begin position="6"/>
        <end position="27"/>
    </location>
</feature>
<feature type="transmembrane region" description="Helical" evidence="10">
    <location>
        <begin position="314"/>
        <end position="332"/>
    </location>
</feature>
<keyword evidence="3" id="KW-0813">Transport</keyword>
<feature type="region of interest" description="Disordered" evidence="9">
    <location>
        <begin position="1423"/>
        <end position="1454"/>
    </location>
</feature>
<dbReference type="GO" id="GO:0016020">
    <property type="term" value="C:membrane"/>
    <property type="evidence" value="ECO:0007669"/>
    <property type="project" value="UniProtKB-SubCell"/>
</dbReference>
<reference evidence="13 14" key="1">
    <citation type="journal article" date="2019" name="Appl. Microbiol. Biotechnol.">
        <title>Genome sequence of Isaria javanica and comparative genome analysis insights into family S53 peptidase evolution in fungal entomopathogens.</title>
        <authorList>
            <person name="Lin R."/>
            <person name="Zhang X."/>
            <person name="Xin B."/>
            <person name="Zou M."/>
            <person name="Gao Y."/>
            <person name="Qin F."/>
            <person name="Hu Q."/>
            <person name="Xie B."/>
            <person name="Cheng X."/>
        </authorList>
    </citation>
    <scope>NUCLEOTIDE SEQUENCE [LARGE SCALE GENOMIC DNA]</scope>
    <source>
        <strain evidence="13 14">IJ1G</strain>
    </source>
</reference>
<evidence type="ECO:0000256" key="8">
    <source>
        <dbReference type="ARBA" id="ARBA00023136"/>
    </source>
</evidence>
<dbReference type="OrthoDB" id="6500128at2759"/>
<keyword evidence="6" id="KW-0067">ATP-binding</keyword>
<evidence type="ECO:0000256" key="9">
    <source>
        <dbReference type="SAM" id="MobiDB-lite"/>
    </source>
</evidence>
<comment type="similarity">
    <text evidence="2">Belongs to the ABC transporter superfamily. ABCC family. Conjugate transporter (TC 3.A.1.208) subfamily.</text>
</comment>
<evidence type="ECO:0000313" key="13">
    <source>
        <dbReference type="EMBL" id="TQV90871.1"/>
    </source>
</evidence>
<feature type="domain" description="ABC transmembrane type-1" evidence="12">
    <location>
        <begin position="1024"/>
        <end position="1268"/>
    </location>
</feature>
<keyword evidence="4 10" id="KW-0812">Transmembrane</keyword>
<feature type="region of interest" description="Disordered" evidence="9">
    <location>
        <begin position="904"/>
        <end position="923"/>
    </location>
</feature>
<name>A0A545UN40_9HYPO</name>
<feature type="compositionally biased region" description="Basic and acidic residues" evidence="9">
    <location>
        <begin position="388"/>
        <end position="405"/>
    </location>
</feature>
<feature type="transmembrane region" description="Helical" evidence="10">
    <location>
        <begin position="1128"/>
        <end position="1147"/>
    </location>
</feature>
<keyword evidence="14" id="KW-1185">Reference proteome</keyword>
<feature type="domain" description="ABC transmembrane type-1" evidence="12">
    <location>
        <begin position="415"/>
        <end position="595"/>
    </location>
</feature>
<comment type="caution">
    <text evidence="13">The sequence shown here is derived from an EMBL/GenBank/DDBJ whole genome shotgun (WGS) entry which is preliminary data.</text>
</comment>
<dbReference type="PROSITE" id="PS50929">
    <property type="entry name" value="ABC_TM1F"/>
    <property type="match status" value="2"/>
</dbReference>
<evidence type="ECO:0000259" key="12">
    <source>
        <dbReference type="PROSITE" id="PS50929"/>
    </source>
</evidence>
<dbReference type="InterPro" id="IPR027417">
    <property type="entry name" value="P-loop_NTPase"/>
</dbReference>
<evidence type="ECO:0000259" key="11">
    <source>
        <dbReference type="PROSITE" id="PS50893"/>
    </source>
</evidence>